<protein>
    <submittedName>
        <fullName evidence="3">Phosphonopyruvate hydrolase</fullName>
        <ecNumber evidence="3">3.11.1.3</ecNumber>
    </submittedName>
</protein>
<dbReference type="RefSeq" id="WP_280104070.1">
    <property type="nucleotide sequence ID" value="NZ_CP122961.1"/>
</dbReference>
<sequence>MRYTSKSLRDIISSGGMARVMAAHDPLSAMLVEEAGFDGIWASGFELSAAMGLADVSLVSMTEHLDNMRRMAARTHLPIVADIDTGYGNAINVLYTVEQFEAAGAAAVVIEDKMFPKVTSLIADGRQDLVSIAEHQGKIEAAVSARKDPDFMIIARVEALIAGRGEDEALARAYAYEEAGADMILIHSKQKTPDEIEHFINAWTGHAPLVIVPTAYPQMTETRAKALGKIGLLIYGNHAIRAAVTGMQKVFAQIIEDGGIERVNDTIVPVSEIFRLQRMDEVKENENRYLR</sequence>
<dbReference type="GO" id="GO:0033978">
    <property type="term" value="F:phosphonopyruvate hydrolase activity"/>
    <property type="evidence" value="ECO:0007669"/>
    <property type="project" value="UniProtKB-EC"/>
</dbReference>
<name>A0ABY8LIH4_9GAMM</name>
<dbReference type="PANTHER" id="PTHR42905">
    <property type="entry name" value="PHOSPHOENOLPYRUVATE CARBOXYLASE"/>
    <property type="match status" value="1"/>
</dbReference>
<accession>A0ABY8LIH4</accession>
<keyword evidence="3" id="KW-0378">Hydrolase</keyword>
<reference evidence="3" key="1">
    <citation type="submission" date="2023-04" db="EMBL/GenBank/DDBJ databases">
        <title>Complete genome sequence of Halomonas alkaliantarctica MSP3 isolated from marine sediment, Jeju Island.</title>
        <authorList>
            <person name="Park S.-J."/>
        </authorList>
    </citation>
    <scope>NUCLEOTIDE SEQUENCE</scope>
    <source>
        <strain evidence="3">MSP3</strain>
    </source>
</reference>
<dbReference type="Gene3D" id="3.20.20.60">
    <property type="entry name" value="Phosphoenolpyruvate-binding domains"/>
    <property type="match status" value="1"/>
</dbReference>
<dbReference type="Proteomes" id="UP001179830">
    <property type="component" value="Chromosome"/>
</dbReference>
<dbReference type="EC" id="3.11.1.3" evidence="3"/>
<dbReference type="InterPro" id="IPR040442">
    <property type="entry name" value="Pyrv_kinase-like_dom_sf"/>
</dbReference>
<dbReference type="PANTHER" id="PTHR42905:SF7">
    <property type="entry name" value="PHOSPHOENOLPYRUVATE PHOSPHOMUTASE"/>
    <property type="match status" value="1"/>
</dbReference>
<dbReference type="InterPro" id="IPR012649">
    <property type="entry name" value="PPH"/>
</dbReference>
<evidence type="ECO:0000313" key="3">
    <source>
        <dbReference type="EMBL" id="WGI24263.1"/>
    </source>
</evidence>
<evidence type="ECO:0000313" key="4">
    <source>
        <dbReference type="Proteomes" id="UP001179830"/>
    </source>
</evidence>
<dbReference type="EMBL" id="CP122961">
    <property type="protein sequence ID" value="WGI24263.1"/>
    <property type="molecule type" value="Genomic_DNA"/>
</dbReference>
<organism evidence="3 4">
    <name type="scientific">Halomonas alkaliantarctica</name>
    <dbReference type="NCBI Taxonomy" id="232346"/>
    <lineage>
        <taxon>Bacteria</taxon>
        <taxon>Pseudomonadati</taxon>
        <taxon>Pseudomonadota</taxon>
        <taxon>Gammaproteobacteria</taxon>
        <taxon>Oceanospirillales</taxon>
        <taxon>Halomonadaceae</taxon>
        <taxon>Halomonas</taxon>
    </lineage>
</organism>
<dbReference type="SUPFAM" id="SSF51621">
    <property type="entry name" value="Phosphoenolpyruvate/pyruvate domain"/>
    <property type="match status" value="1"/>
</dbReference>
<dbReference type="CDD" id="cd00377">
    <property type="entry name" value="ICL_PEPM"/>
    <property type="match status" value="1"/>
</dbReference>
<keyword evidence="4" id="KW-1185">Reference proteome</keyword>
<dbReference type="NCBIfam" id="TIGR02321">
    <property type="entry name" value="Pphn_pyruv_hyd"/>
    <property type="match status" value="1"/>
</dbReference>
<dbReference type="Pfam" id="PF13714">
    <property type="entry name" value="PEP_mutase"/>
    <property type="match status" value="1"/>
</dbReference>
<dbReference type="InterPro" id="IPR015813">
    <property type="entry name" value="Pyrv/PenolPyrv_kinase-like_dom"/>
</dbReference>
<evidence type="ECO:0000256" key="1">
    <source>
        <dbReference type="ARBA" id="ARBA00022723"/>
    </source>
</evidence>
<dbReference type="InterPro" id="IPR039556">
    <property type="entry name" value="ICL/PEPM"/>
</dbReference>
<evidence type="ECO:0000256" key="2">
    <source>
        <dbReference type="ARBA" id="ARBA00038455"/>
    </source>
</evidence>
<comment type="similarity">
    <text evidence="2">Belongs to the isocitrate lyase/PEP mutase superfamily. PEP mutase family.</text>
</comment>
<keyword evidence="1" id="KW-0479">Metal-binding</keyword>
<gene>
    <name evidence="3" type="ORF">QEN58_13060</name>
</gene>
<proteinExistence type="inferred from homology"/>